<dbReference type="Proteomes" id="UP001589718">
    <property type="component" value="Unassembled WGS sequence"/>
</dbReference>
<reference evidence="6 7" key="1">
    <citation type="submission" date="2024-09" db="EMBL/GenBank/DDBJ databases">
        <authorList>
            <person name="Sun Q."/>
            <person name="Mori K."/>
        </authorList>
    </citation>
    <scope>NUCLEOTIDE SEQUENCE [LARGE SCALE GENOMIC DNA]</scope>
    <source>
        <strain evidence="6 7">JCM 4362</strain>
    </source>
</reference>
<comment type="caution">
    <text evidence="6">The sequence shown here is derived from an EMBL/GenBank/DDBJ whole genome shotgun (WGS) entry which is preliminary data.</text>
</comment>
<dbReference type="InterPro" id="IPR020103">
    <property type="entry name" value="PsdUridine_synth_cat_dom_sf"/>
</dbReference>
<keyword evidence="7" id="KW-1185">Reference proteome</keyword>
<dbReference type="PANTHER" id="PTHR21600">
    <property type="entry name" value="MITOCHONDRIAL RNA PSEUDOURIDINE SYNTHASE"/>
    <property type="match status" value="1"/>
</dbReference>
<dbReference type="InterPro" id="IPR050188">
    <property type="entry name" value="RluA_PseudoU_synthase"/>
</dbReference>
<evidence type="ECO:0000313" key="6">
    <source>
        <dbReference type="EMBL" id="MFB9524522.1"/>
    </source>
</evidence>
<dbReference type="RefSeq" id="WP_345224683.1">
    <property type="nucleotide sequence ID" value="NZ_BAAAXE010000013.1"/>
</dbReference>
<evidence type="ECO:0000256" key="3">
    <source>
        <dbReference type="ARBA" id="ARBA00033164"/>
    </source>
</evidence>
<feature type="domain" description="Pseudouridine synthase RsuA/RluA-like" evidence="5">
    <location>
        <begin position="119"/>
        <end position="265"/>
    </location>
</feature>
<dbReference type="Gene3D" id="3.30.2350.10">
    <property type="entry name" value="Pseudouridine synthase"/>
    <property type="match status" value="1"/>
</dbReference>
<dbReference type="PROSITE" id="PS01129">
    <property type="entry name" value="PSI_RLU"/>
    <property type="match status" value="1"/>
</dbReference>
<dbReference type="InterPro" id="IPR006145">
    <property type="entry name" value="PsdUridine_synth_RsuA/RluA"/>
</dbReference>
<dbReference type="Pfam" id="PF00849">
    <property type="entry name" value="PseudoU_synth_2"/>
    <property type="match status" value="1"/>
</dbReference>
<evidence type="ECO:0000256" key="2">
    <source>
        <dbReference type="ARBA" id="ARBA00031870"/>
    </source>
</evidence>
<evidence type="ECO:0000259" key="5">
    <source>
        <dbReference type="Pfam" id="PF00849"/>
    </source>
</evidence>
<gene>
    <name evidence="6" type="ORF">ACFFTU_31760</name>
</gene>
<protein>
    <recommendedName>
        <fullName evidence="2">RNA pseudouridylate synthase</fullName>
    </recommendedName>
    <alternativeName>
        <fullName evidence="3">RNA-uridine isomerase</fullName>
    </alternativeName>
</protein>
<accession>A0ABV5PMT1</accession>
<dbReference type="InterPro" id="IPR006224">
    <property type="entry name" value="PsdUridine_synth_RluA-like_CS"/>
</dbReference>
<evidence type="ECO:0000256" key="4">
    <source>
        <dbReference type="SAM" id="MobiDB-lite"/>
    </source>
</evidence>
<dbReference type="CDD" id="cd02558">
    <property type="entry name" value="PSRA_1"/>
    <property type="match status" value="1"/>
</dbReference>
<evidence type="ECO:0000313" key="7">
    <source>
        <dbReference type="Proteomes" id="UP001589718"/>
    </source>
</evidence>
<organism evidence="6 7">
    <name type="scientific">Streptomyces cremeus</name>
    <dbReference type="NCBI Taxonomy" id="66881"/>
    <lineage>
        <taxon>Bacteria</taxon>
        <taxon>Bacillati</taxon>
        <taxon>Actinomycetota</taxon>
        <taxon>Actinomycetes</taxon>
        <taxon>Kitasatosporales</taxon>
        <taxon>Streptomycetaceae</taxon>
        <taxon>Streptomyces</taxon>
    </lineage>
</organism>
<sequence>MTRRSRPRTTPPSPLPQHLGIDPVHLKLPPAAGDADARSGLQGAAPSTVRAHLLTRLAAAGPGTVDRMFADGAFVTADGTPLPPDAPYVPGLHLWFHRELAPETPVPYPVDVLHQDARILVADKPHFLATTPRGSHIAQTALARLRHDLGLPALSPAHRLDRLTAGLVLFVVDPAARGAYQNLFRDRRVRKRYEALAAYEPAVGLPRTLRSRIEKTPGVVAAREVPGEPNSESHIELVEHRARLARYRLTPHTGRTHQLRVHMNALGLPILGDPYFPALTDPAPDDFSKPLQLLARTLEFTDPITGARHRFESRRTLQAWTDPEGWAAGPRQPAP</sequence>
<feature type="region of interest" description="Disordered" evidence="4">
    <location>
        <begin position="1"/>
        <end position="21"/>
    </location>
</feature>
<comment type="catalytic activity">
    <reaction evidence="1">
        <text>a uridine in RNA = a pseudouridine in RNA</text>
        <dbReference type="Rhea" id="RHEA:48348"/>
        <dbReference type="Rhea" id="RHEA-COMP:12068"/>
        <dbReference type="Rhea" id="RHEA-COMP:12069"/>
        <dbReference type="ChEBI" id="CHEBI:65314"/>
        <dbReference type="ChEBI" id="CHEBI:65315"/>
    </reaction>
</comment>
<dbReference type="PANTHER" id="PTHR21600:SF84">
    <property type="entry name" value="PSEUDOURIDINE SYNTHASE RSUA_RLUA-LIKE DOMAIN-CONTAINING PROTEIN"/>
    <property type="match status" value="1"/>
</dbReference>
<name>A0ABV5PMT1_STRCM</name>
<dbReference type="SUPFAM" id="SSF55120">
    <property type="entry name" value="Pseudouridine synthase"/>
    <property type="match status" value="1"/>
</dbReference>
<proteinExistence type="predicted"/>
<dbReference type="EMBL" id="JBHMCR010000022">
    <property type="protein sequence ID" value="MFB9524522.1"/>
    <property type="molecule type" value="Genomic_DNA"/>
</dbReference>
<evidence type="ECO:0000256" key="1">
    <source>
        <dbReference type="ARBA" id="ARBA00000073"/>
    </source>
</evidence>